<sequence length="175" mass="19878">MCQLWILFLLIILRINGGNTTNSNLSQMRICQLRCVAKCVIDDKNDKIGDKKICWETCDGNINEGPKPEIPKDIKWFYTPSYSINITWIGDGTLYLLKMIKKIGNNEYSYHFLTTTTTQLNYTKSETNFCNPLLFQLASVTTAGISNFSNVQEIPASSPEIIENLTVKSMEYIVS</sequence>
<accession>A0A0N4T8G4</accession>
<evidence type="ECO:0000313" key="2">
    <source>
        <dbReference type="EMBL" id="VDN85651.1"/>
    </source>
</evidence>
<reference evidence="2 3" key="2">
    <citation type="submission" date="2018-11" db="EMBL/GenBank/DDBJ databases">
        <authorList>
            <consortium name="Pathogen Informatics"/>
        </authorList>
    </citation>
    <scope>NUCLEOTIDE SEQUENCE [LARGE SCALE GENOMIC DNA]</scope>
</reference>
<dbReference type="AlphaFoldDB" id="A0A0N4T8G4"/>
<dbReference type="SUPFAM" id="SSF49265">
    <property type="entry name" value="Fibronectin type III"/>
    <property type="match status" value="1"/>
</dbReference>
<protein>
    <submittedName>
        <fullName evidence="4">Fibronectin type-III domain-containing protein</fullName>
    </submittedName>
</protein>
<gene>
    <name evidence="2" type="ORF">BPAG_LOCUS4465</name>
</gene>
<dbReference type="Proteomes" id="UP000278627">
    <property type="component" value="Unassembled WGS sequence"/>
</dbReference>
<feature type="signal peptide" evidence="1">
    <location>
        <begin position="1"/>
        <end position="17"/>
    </location>
</feature>
<dbReference type="STRING" id="6280.A0A0N4T8G4"/>
<proteinExistence type="predicted"/>
<organism evidence="4">
    <name type="scientific">Brugia pahangi</name>
    <name type="common">Filarial nematode worm</name>
    <dbReference type="NCBI Taxonomy" id="6280"/>
    <lineage>
        <taxon>Eukaryota</taxon>
        <taxon>Metazoa</taxon>
        <taxon>Ecdysozoa</taxon>
        <taxon>Nematoda</taxon>
        <taxon>Chromadorea</taxon>
        <taxon>Rhabditida</taxon>
        <taxon>Spirurina</taxon>
        <taxon>Spiruromorpha</taxon>
        <taxon>Filarioidea</taxon>
        <taxon>Onchocercidae</taxon>
        <taxon>Brugia</taxon>
    </lineage>
</organism>
<dbReference type="EMBL" id="UZAD01002204">
    <property type="protein sequence ID" value="VDN85651.1"/>
    <property type="molecule type" value="Genomic_DNA"/>
</dbReference>
<name>A0A0N4T8G4_BRUPA</name>
<evidence type="ECO:0000313" key="3">
    <source>
        <dbReference type="Proteomes" id="UP000278627"/>
    </source>
</evidence>
<reference evidence="4" key="1">
    <citation type="submission" date="2017-02" db="UniProtKB">
        <authorList>
            <consortium name="WormBaseParasite"/>
        </authorList>
    </citation>
    <scope>IDENTIFICATION</scope>
</reference>
<keyword evidence="3" id="KW-1185">Reference proteome</keyword>
<evidence type="ECO:0000256" key="1">
    <source>
        <dbReference type="SAM" id="SignalP"/>
    </source>
</evidence>
<dbReference type="WBParaSite" id="BPAG_0000450101-mRNA-1">
    <property type="protein sequence ID" value="BPAG_0000450101-mRNA-1"/>
    <property type="gene ID" value="BPAG_0000450101"/>
</dbReference>
<keyword evidence="1" id="KW-0732">Signal</keyword>
<evidence type="ECO:0000313" key="4">
    <source>
        <dbReference type="WBParaSite" id="BPAG_0000450101-mRNA-1"/>
    </source>
</evidence>
<dbReference type="InterPro" id="IPR036116">
    <property type="entry name" value="FN3_sf"/>
</dbReference>
<feature type="chain" id="PRO_5043121830" evidence="1">
    <location>
        <begin position="18"/>
        <end position="175"/>
    </location>
</feature>